<dbReference type="EMBL" id="SSTE01005668">
    <property type="protein sequence ID" value="KAA0060343.1"/>
    <property type="molecule type" value="Genomic_DNA"/>
</dbReference>
<proteinExistence type="predicted"/>
<dbReference type="EMBL" id="SSTD01005234">
    <property type="protein sequence ID" value="TYK22092.1"/>
    <property type="molecule type" value="Genomic_DNA"/>
</dbReference>
<organism evidence="1 3">
    <name type="scientific">Cucumis melo var. makuwa</name>
    <name type="common">Oriental melon</name>
    <dbReference type="NCBI Taxonomy" id="1194695"/>
    <lineage>
        <taxon>Eukaryota</taxon>
        <taxon>Viridiplantae</taxon>
        <taxon>Streptophyta</taxon>
        <taxon>Embryophyta</taxon>
        <taxon>Tracheophyta</taxon>
        <taxon>Spermatophyta</taxon>
        <taxon>Magnoliopsida</taxon>
        <taxon>eudicotyledons</taxon>
        <taxon>Gunneridae</taxon>
        <taxon>Pentapetalae</taxon>
        <taxon>rosids</taxon>
        <taxon>fabids</taxon>
        <taxon>Cucurbitales</taxon>
        <taxon>Cucurbitaceae</taxon>
        <taxon>Benincaseae</taxon>
        <taxon>Cucumis</taxon>
    </lineage>
</organism>
<comment type="caution">
    <text evidence="1">The sequence shown here is derived from an EMBL/GenBank/DDBJ whole genome shotgun (WGS) entry which is preliminary data.</text>
</comment>
<dbReference type="AlphaFoldDB" id="A0A5A7UWI2"/>
<dbReference type="OrthoDB" id="1747567at2759"/>
<protein>
    <submittedName>
        <fullName evidence="1">MuDRA-like transposase</fullName>
    </submittedName>
</protein>
<accession>A0A5A7UWI2</accession>
<evidence type="ECO:0000313" key="3">
    <source>
        <dbReference type="Proteomes" id="UP000321393"/>
    </source>
</evidence>
<evidence type="ECO:0000313" key="2">
    <source>
        <dbReference type="EMBL" id="TYK22092.1"/>
    </source>
</evidence>
<dbReference type="Proteomes" id="UP000321393">
    <property type="component" value="Unassembled WGS sequence"/>
</dbReference>
<evidence type="ECO:0000313" key="4">
    <source>
        <dbReference type="Proteomes" id="UP000321947"/>
    </source>
</evidence>
<gene>
    <name evidence="2" type="ORF">E5676_scaffold318G00790</name>
    <name evidence="1" type="ORF">E6C27_scaffold22G001300</name>
</gene>
<dbReference type="Proteomes" id="UP000321947">
    <property type="component" value="Unassembled WGS sequence"/>
</dbReference>
<evidence type="ECO:0000313" key="1">
    <source>
        <dbReference type="EMBL" id="KAA0060343.1"/>
    </source>
</evidence>
<name>A0A5A7UWI2_CUCMM</name>
<sequence length="151" mass="17105">MDVKTAFLNGNLDDEVFMDQPEGFMVEGKEHMIHHGVNVSYAKAWRGREVALNFIRGTPKASYAMLSAFSNALIRNNLGTYTTEEANDEVDGAIMKNKYLGRLISSNTLDGNSQIMSLVFAIVVQRTTCHRSYTPLEFEYYMRKLDHLSVN</sequence>
<reference evidence="3 4" key="1">
    <citation type="submission" date="2019-08" db="EMBL/GenBank/DDBJ databases">
        <title>Draft genome sequences of two oriental melons (Cucumis melo L. var makuwa).</title>
        <authorList>
            <person name="Kwon S.-Y."/>
        </authorList>
    </citation>
    <scope>NUCLEOTIDE SEQUENCE [LARGE SCALE GENOMIC DNA]</scope>
    <source>
        <strain evidence="4">cv. Chang Bougi</strain>
        <strain evidence="3">cv. SW 3</strain>
        <tissue evidence="1">Leaf</tissue>
    </source>
</reference>